<proteinExistence type="predicted"/>
<evidence type="ECO:0008006" key="3">
    <source>
        <dbReference type="Google" id="ProtNLM"/>
    </source>
</evidence>
<dbReference type="EMBL" id="CP115174">
    <property type="protein sequence ID" value="WBO24689.1"/>
    <property type="molecule type" value="Genomic_DNA"/>
</dbReference>
<keyword evidence="2" id="KW-1185">Reference proteome</keyword>
<gene>
    <name evidence="1" type="ORF">PBT88_17750</name>
</gene>
<dbReference type="RefSeq" id="WP_270079309.1">
    <property type="nucleotide sequence ID" value="NZ_CP115174.1"/>
</dbReference>
<sequence length="138" mass="15627">MGSHRFVFNPGTSVHKDLTKQLSVDLSADIYFYGHNDHSNALDQRLTQHPTTEWQTYLNYAWNKGFNTSIGYQGHRGGSQYLDGTFNGSMTDYDEIRFAAAKSVSQHFQILGELNHQFAANGGFRQNLGASIRLVYIF</sequence>
<dbReference type="Proteomes" id="UP001210865">
    <property type="component" value="Chromosome"/>
</dbReference>
<evidence type="ECO:0000313" key="1">
    <source>
        <dbReference type="EMBL" id="WBO24689.1"/>
    </source>
</evidence>
<protein>
    <recommendedName>
        <fullName evidence="3">Porin</fullName>
    </recommendedName>
</protein>
<accession>A0ABY7NXP6</accession>
<reference evidence="1 2" key="1">
    <citation type="submission" date="2022-12" db="EMBL/GenBank/DDBJ databases">
        <title>Sphingomonas abieness sp. nov., an endophytic bacterium isolated from Abies koreana.</title>
        <authorList>
            <person name="Jiang L."/>
            <person name="Lee J."/>
        </authorList>
    </citation>
    <scope>NUCLEOTIDE SEQUENCE [LARGE SCALE GENOMIC DNA]</scope>
    <source>
        <strain evidence="2">PAMB 00755</strain>
    </source>
</reference>
<evidence type="ECO:0000313" key="2">
    <source>
        <dbReference type="Proteomes" id="UP001210865"/>
    </source>
</evidence>
<organism evidence="1 2">
    <name type="scientific">Sphingomonas abietis</name>
    <dbReference type="NCBI Taxonomy" id="3012344"/>
    <lineage>
        <taxon>Bacteria</taxon>
        <taxon>Pseudomonadati</taxon>
        <taxon>Pseudomonadota</taxon>
        <taxon>Alphaproteobacteria</taxon>
        <taxon>Sphingomonadales</taxon>
        <taxon>Sphingomonadaceae</taxon>
        <taxon>Sphingomonas</taxon>
    </lineage>
</organism>
<name>A0ABY7NXP6_9SPHN</name>